<comment type="catalytic activity">
    <reaction evidence="8 9">
        <text>5-phospho-alpha-D-ribose 1-diphosphate + nicotinate + ATP + H2O = nicotinate beta-D-ribonucleotide + ADP + phosphate + diphosphate</text>
        <dbReference type="Rhea" id="RHEA:36163"/>
        <dbReference type="ChEBI" id="CHEBI:15377"/>
        <dbReference type="ChEBI" id="CHEBI:30616"/>
        <dbReference type="ChEBI" id="CHEBI:32544"/>
        <dbReference type="ChEBI" id="CHEBI:33019"/>
        <dbReference type="ChEBI" id="CHEBI:43474"/>
        <dbReference type="ChEBI" id="CHEBI:57502"/>
        <dbReference type="ChEBI" id="CHEBI:58017"/>
        <dbReference type="ChEBI" id="CHEBI:456216"/>
        <dbReference type="EC" id="6.3.4.21"/>
    </reaction>
</comment>
<dbReference type="NCBIfam" id="NF009131">
    <property type="entry name" value="PRK12484.1"/>
    <property type="match status" value="1"/>
</dbReference>
<dbReference type="InterPro" id="IPR013785">
    <property type="entry name" value="Aldolase_TIM"/>
</dbReference>
<dbReference type="SUPFAM" id="SSF54675">
    <property type="entry name" value="Nicotinate/Quinolinate PRTase N-terminal domain-like"/>
    <property type="match status" value="1"/>
</dbReference>
<dbReference type="GO" id="GO:0005829">
    <property type="term" value="C:cytosol"/>
    <property type="evidence" value="ECO:0007669"/>
    <property type="project" value="TreeGrafter"/>
</dbReference>
<gene>
    <name evidence="13" type="ORF">TsocGM_04030</name>
</gene>
<dbReference type="OrthoDB" id="9770610at2"/>
<dbReference type="GO" id="GO:0016757">
    <property type="term" value="F:glycosyltransferase activity"/>
    <property type="evidence" value="ECO:0007669"/>
    <property type="project" value="UniProtKB-KW"/>
</dbReference>
<keyword evidence="14" id="KW-1185">Reference proteome</keyword>
<evidence type="ECO:0000256" key="4">
    <source>
        <dbReference type="ARBA" id="ARBA00022553"/>
    </source>
</evidence>
<dbReference type="GO" id="GO:0034355">
    <property type="term" value="P:NAD+ biosynthetic process via the salvage pathway"/>
    <property type="evidence" value="ECO:0007669"/>
    <property type="project" value="TreeGrafter"/>
</dbReference>
<comment type="PTM">
    <text evidence="9">Transiently phosphorylated on a His residue during the reaction cycle. Phosphorylation strongly increases the affinity for substrates and increases the rate of nicotinate D-ribonucleotide production. Dephosphorylation regenerates the low-affinity form of the enzyme, leading to product release.</text>
</comment>
<evidence type="ECO:0000259" key="12">
    <source>
        <dbReference type="Pfam" id="PF17956"/>
    </source>
</evidence>
<evidence type="ECO:0000313" key="14">
    <source>
        <dbReference type="Proteomes" id="UP000280296"/>
    </source>
</evidence>
<reference evidence="13 14" key="2">
    <citation type="submission" date="2019-01" db="EMBL/GenBank/DDBJ databases">
        <title>Tautonia sociabilis, a novel thermotolerant planctomycete of Isosphaeraceae family, isolated from a 4000 m deep subterranean habitat.</title>
        <authorList>
            <person name="Kovaleva O.L."/>
            <person name="Elcheninov A.G."/>
            <person name="Van Heerden E."/>
            <person name="Toshchakov S.V."/>
            <person name="Novikov A."/>
            <person name="Bonch-Osmolovskaya E.A."/>
            <person name="Kublanov I.V."/>
        </authorList>
    </citation>
    <scope>NUCLEOTIDE SEQUENCE [LARGE SCALE GENOMIC DNA]</scope>
    <source>
        <strain evidence="13 14">GM2012</strain>
    </source>
</reference>
<dbReference type="PANTHER" id="PTHR11098:SF1">
    <property type="entry name" value="NICOTINATE PHOSPHORIBOSYLTRANSFERASE"/>
    <property type="match status" value="1"/>
</dbReference>
<dbReference type="InterPro" id="IPR041525">
    <property type="entry name" value="N/Namide_PRibTrfase"/>
</dbReference>
<evidence type="ECO:0000256" key="1">
    <source>
        <dbReference type="ARBA" id="ARBA00004952"/>
    </source>
</evidence>
<reference evidence="13 14" key="1">
    <citation type="submission" date="2018-12" db="EMBL/GenBank/DDBJ databases">
        <authorList>
            <person name="Toschakov S.V."/>
        </authorList>
    </citation>
    <scope>NUCLEOTIDE SEQUENCE [LARGE SCALE GENOMIC DNA]</scope>
    <source>
        <strain evidence="13 14">GM2012</strain>
    </source>
</reference>
<dbReference type="AlphaFoldDB" id="A0A432MNK8"/>
<dbReference type="RefSeq" id="WP_126724027.1">
    <property type="nucleotide sequence ID" value="NZ_RYZH01000005.1"/>
</dbReference>
<evidence type="ECO:0000256" key="9">
    <source>
        <dbReference type="RuleBase" id="RU365100"/>
    </source>
</evidence>
<dbReference type="NCBIfam" id="NF006696">
    <property type="entry name" value="PRK09243.1-3"/>
    <property type="match status" value="1"/>
</dbReference>
<dbReference type="InterPro" id="IPR006405">
    <property type="entry name" value="Nic_PRibTrfase_pncB"/>
</dbReference>
<dbReference type="InterPro" id="IPR036068">
    <property type="entry name" value="Nicotinate_pribotase-like_C"/>
</dbReference>
<proteinExistence type="inferred from homology"/>
<evidence type="ECO:0000259" key="11">
    <source>
        <dbReference type="Pfam" id="PF17767"/>
    </source>
</evidence>
<keyword evidence="6 9" id="KW-0662">Pyridine nucleotide biosynthesis</keyword>
<dbReference type="EMBL" id="RYZH01000005">
    <property type="protein sequence ID" value="RUL89033.1"/>
    <property type="molecule type" value="Genomic_DNA"/>
</dbReference>
<dbReference type="EC" id="6.3.4.21" evidence="3 9"/>
<dbReference type="InterPro" id="IPR040727">
    <property type="entry name" value="NAPRTase_N"/>
</dbReference>
<dbReference type="InterPro" id="IPR041619">
    <property type="entry name" value="NAPRTase_C"/>
</dbReference>
<evidence type="ECO:0000256" key="6">
    <source>
        <dbReference type="ARBA" id="ARBA00022642"/>
    </source>
</evidence>
<keyword evidence="7 9" id="KW-0808">Transferase</keyword>
<comment type="pathway">
    <text evidence="1 9">Cofactor biosynthesis; NAD(+) biosynthesis; nicotinate D-ribonucleotide from nicotinate: step 1/1.</text>
</comment>
<evidence type="ECO:0000256" key="3">
    <source>
        <dbReference type="ARBA" id="ARBA00013236"/>
    </source>
</evidence>
<dbReference type="NCBIfam" id="TIGR01513">
    <property type="entry name" value="NAPRTase_put"/>
    <property type="match status" value="1"/>
</dbReference>
<evidence type="ECO:0000256" key="2">
    <source>
        <dbReference type="ARBA" id="ARBA00010897"/>
    </source>
</evidence>
<dbReference type="PIRSF" id="PIRSF000484">
    <property type="entry name" value="NAPRT"/>
    <property type="match status" value="1"/>
</dbReference>
<dbReference type="PANTHER" id="PTHR11098">
    <property type="entry name" value="NICOTINATE PHOSPHORIBOSYLTRANSFERASE"/>
    <property type="match status" value="1"/>
</dbReference>
<evidence type="ECO:0000313" key="13">
    <source>
        <dbReference type="EMBL" id="RUL89033.1"/>
    </source>
</evidence>
<evidence type="ECO:0000259" key="10">
    <source>
        <dbReference type="Pfam" id="PF04095"/>
    </source>
</evidence>
<dbReference type="Gene3D" id="3.20.140.10">
    <property type="entry name" value="nicotinate phosphoribosyltransferase"/>
    <property type="match status" value="1"/>
</dbReference>
<comment type="similarity">
    <text evidence="2 9">Belongs to the NAPRTase family.</text>
</comment>
<name>A0A432MNK8_9BACT</name>
<sequence>MPSPPPVSLWPDPDALGPLTDLYELTMMAGYASEGMTETSATFELFVRTMPANRNYLVFAGLEQAIDGLARLRFSDDQIEWLRLHPMFSRIEASWFERLRSLRFTGDVWAVPEGTVMFPGEPMLRVRAPIDQAQWVETFLINALAYPTLAASKASRVVAAAAGRAVVEFGARRGHGPMAPFLAARSAYLAGFVGTSHAEAARRLGIPAMGTMAHSWVQSFEDERLAFAAFSRHFAGGVTLLVDTYDTIEGVRRAATIEPAVQAVRLDSGDLLQLSREARATLDALGRRSTRIFASGDLDERSIDRLVREGAPIDVFGVGTELITSRDAPAIGMVYKLVAVDGSGRIKLSTAKASLPLAKQVFRRRDSSGRFEGDVVALADEPEDGEPLLAPVMQAGRPVSCWPDLDAIRSRCASQVASLPDAIRGLDAAPPYPVQVSEALRLEASRIERRLRSLPSSPR</sequence>
<evidence type="ECO:0000256" key="5">
    <source>
        <dbReference type="ARBA" id="ARBA00022598"/>
    </source>
</evidence>
<organism evidence="13 14">
    <name type="scientific">Tautonia sociabilis</name>
    <dbReference type="NCBI Taxonomy" id="2080755"/>
    <lineage>
        <taxon>Bacteria</taxon>
        <taxon>Pseudomonadati</taxon>
        <taxon>Planctomycetota</taxon>
        <taxon>Planctomycetia</taxon>
        <taxon>Isosphaerales</taxon>
        <taxon>Isosphaeraceae</taxon>
        <taxon>Tautonia</taxon>
    </lineage>
</organism>
<evidence type="ECO:0000256" key="7">
    <source>
        <dbReference type="ARBA" id="ARBA00022679"/>
    </source>
</evidence>
<dbReference type="SUPFAM" id="SSF51690">
    <property type="entry name" value="Nicotinate/Quinolinate PRTase C-terminal domain-like"/>
    <property type="match status" value="1"/>
</dbReference>
<feature type="domain" description="Nicotinate phosphoribosyltransferase N-terminal" evidence="11">
    <location>
        <begin position="19"/>
        <end position="144"/>
    </location>
</feature>
<dbReference type="UniPathway" id="UPA00253">
    <property type="reaction ID" value="UER00457"/>
</dbReference>
<feature type="domain" description="Nicotinate/nicotinamide phosphoribosyltransferase" evidence="10">
    <location>
        <begin position="166"/>
        <end position="336"/>
    </location>
</feature>
<keyword evidence="13" id="KW-0328">Glycosyltransferase</keyword>
<dbReference type="Pfam" id="PF17767">
    <property type="entry name" value="NAPRTase_N"/>
    <property type="match status" value="1"/>
</dbReference>
<dbReference type="Pfam" id="PF17956">
    <property type="entry name" value="NAPRTase_C"/>
    <property type="match status" value="1"/>
</dbReference>
<comment type="caution">
    <text evidence="13">The sequence shown here is derived from an EMBL/GenBank/DDBJ whole genome shotgun (WGS) entry which is preliminary data.</text>
</comment>
<evidence type="ECO:0000256" key="8">
    <source>
        <dbReference type="ARBA" id="ARBA00048668"/>
    </source>
</evidence>
<feature type="domain" description="Nicotinate phosphoribosyltransferase C-terminal" evidence="12">
    <location>
        <begin position="384"/>
        <end position="440"/>
    </location>
</feature>
<dbReference type="InterPro" id="IPR007229">
    <property type="entry name" value="Nic_PRibTrfase-Fam"/>
</dbReference>
<dbReference type="Gene3D" id="3.20.20.70">
    <property type="entry name" value="Aldolase class I"/>
    <property type="match status" value="1"/>
</dbReference>
<keyword evidence="5 9" id="KW-0436">Ligase</keyword>
<dbReference type="Pfam" id="PF04095">
    <property type="entry name" value="NAPRTase"/>
    <property type="match status" value="1"/>
</dbReference>
<accession>A0A432MNK8</accession>
<dbReference type="CDD" id="cd01570">
    <property type="entry name" value="NAPRTase_A"/>
    <property type="match status" value="1"/>
</dbReference>
<keyword evidence="4" id="KW-0597">Phosphoprotein</keyword>
<dbReference type="GO" id="GO:0004516">
    <property type="term" value="F:nicotinate phosphoribosyltransferase activity"/>
    <property type="evidence" value="ECO:0007669"/>
    <property type="project" value="UniProtKB-UniRule"/>
</dbReference>
<protein>
    <recommendedName>
        <fullName evidence="3 9">Nicotinate phosphoribosyltransferase</fullName>
        <ecNumber evidence="3 9">6.3.4.21</ecNumber>
    </recommendedName>
</protein>
<dbReference type="Proteomes" id="UP000280296">
    <property type="component" value="Unassembled WGS sequence"/>
</dbReference>
<comment type="function">
    <text evidence="9">Catalyzes the first step in the biosynthesis of NAD from nicotinic acid, the ATP-dependent synthesis of beta-nicotinate D-ribonucleotide from nicotinate and 5-phospho-D-ribose 1-phosphate.</text>
</comment>